<proteinExistence type="predicted"/>
<protein>
    <recommendedName>
        <fullName evidence="3">Antitoxin Xre/MbcA/ParS-like toxin-binding domain-containing protein</fullName>
    </recommendedName>
</protein>
<sequence>MSVSLATERSCGDTQATLADRLAVLRVAGEVEPDPGRALAWYQETPIARFGSCTADELVRLGRVADVMAFLHSIAK</sequence>
<reference evidence="1 2" key="1">
    <citation type="submission" date="2020-10" db="EMBL/GenBank/DDBJ databases">
        <title>Phylogeny of dyella-like bacteria.</title>
        <authorList>
            <person name="Fu J."/>
        </authorList>
    </citation>
    <scope>NUCLEOTIDE SEQUENCE [LARGE SCALE GENOMIC DNA]</scope>
    <source>
        <strain evidence="1 2">KACC 19113</strain>
    </source>
</reference>
<evidence type="ECO:0000313" key="1">
    <source>
        <dbReference type="EMBL" id="MFK2879056.1"/>
    </source>
</evidence>
<dbReference type="EMBL" id="JADIKK010000008">
    <property type="protein sequence ID" value="MFK2879056.1"/>
    <property type="molecule type" value="Genomic_DNA"/>
</dbReference>
<accession>A0ABW8J9S6</accession>
<comment type="caution">
    <text evidence="1">The sequence shown here is derived from an EMBL/GenBank/DDBJ whole genome shotgun (WGS) entry which is preliminary data.</text>
</comment>
<dbReference type="RefSeq" id="WP_404615933.1">
    <property type="nucleotide sequence ID" value="NZ_JADIKK010000008.1"/>
</dbReference>
<organism evidence="1 2">
    <name type="scientific">Rhodanobacter hydrolyticus</name>
    <dbReference type="NCBI Taxonomy" id="2250595"/>
    <lineage>
        <taxon>Bacteria</taxon>
        <taxon>Pseudomonadati</taxon>
        <taxon>Pseudomonadota</taxon>
        <taxon>Gammaproteobacteria</taxon>
        <taxon>Lysobacterales</taxon>
        <taxon>Rhodanobacteraceae</taxon>
        <taxon>Rhodanobacter</taxon>
    </lineage>
</organism>
<evidence type="ECO:0000313" key="2">
    <source>
        <dbReference type="Proteomes" id="UP001620339"/>
    </source>
</evidence>
<evidence type="ECO:0008006" key="3">
    <source>
        <dbReference type="Google" id="ProtNLM"/>
    </source>
</evidence>
<keyword evidence="2" id="KW-1185">Reference proteome</keyword>
<dbReference type="Proteomes" id="UP001620339">
    <property type="component" value="Unassembled WGS sequence"/>
</dbReference>
<gene>
    <name evidence="1" type="ORF">ISP25_18465</name>
</gene>
<name>A0ABW8J9S6_9GAMM</name>